<name>A0A231H164_9NOCA</name>
<sequence>MPLLTVRLAADPTLAAALRELHLTEAEVDLDYGLVAVDTDQHLYALRVSDAAATRAAAVSDTAEIFADPRIGPAHDAGPDTSSPRLPPDDSAPA</sequence>
<dbReference type="EMBL" id="NGAF01000013">
    <property type="protein sequence ID" value="OXR42605.1"/>
    <property type="molecule type" value="Genomic_DNA"/>
</dbReference>
<reference evidence="2 3" key="1">
    <citation type="submission" date="2017-07" db="EMBL/GenBank/DDBJ databases">
        <title>First draft Genome Sequence of Nocardia cerradoensis isolated from human infection.</title>
        <authorList>
            <person name="Carrasco G."/>
        </authorList>
    </citation>
    <scope>NUCLEOTIDE SEQUENCE [LARGE SCALE GENOMIC DNA]</scope>
    <source>
        <strain evidence="2 3">CNM20130759</strain>
    </source>
</reference>
<comment type="caution">
    <text evidence="2">The sequence shown here is derived from an EMBL/GenBank/DDBJ whole genome shotgun (WGS) entry which is preliminary data.</text>
</comment>
<organism evidence="2 3">
    <name type="scientific">Nocardia cerradoensis</name>
    <dbReference type="NCBI Taxonomy" id="85688"/>
    <lineage>
        <taxon>Bacteria</taxon>
        <taxon>Bacillati</taxon>
        <taxon>Actinomycetota</taxon>
        <taxon>Actinomycetes</taxon>
        <taxon>Mycobacteriales</taxon>
        <taxon>Nocardiaceae</taxon>
        <taxon>Nocardia</taxon>
    </lineage>
</organism>
<dbReference type="RefSeq" id="WP_094026934.1">
    <property type="nucleotide sequence ID" value="NZ_NGAF01000013.1"/>
</dbReference>
<feature type="region of interest" description="Disordered" evidence="1">
    <location>
        <begin position="68"/>
        <end position="94"/>
    </location>
</feature>
<proteinExistence type="predicted"/>
<accession>A0A231H164</accession>
<dbReference type="AlphaFoldDB" id="A0A231H164"/>
<evidence type="ECO:0000313" key="2">
    <source>
        <dbReference type="EMBL" id="OXR42605.1"/>
    </source>
</evidence>
<gene>
    <name evidence="2" type="ORF">B7C42_05382</name>
</gene>
<keyword evidence="3" id="KW-1185">Reference proteome</keyword>
<protein>
    <submittedName>
        <fullName evidence="2">Uncharacterized protein</fullName>
    </submittedName>
</protein>
<evidence type="ECO:0000313" key="3">
    <source>
        <dbReference type="Proteomes" id="UP000215506"/>
    </source>
</evidence>
<evidence type="ECO:0000256" key="1">
    <source>
        <dbReference type="SAM" id="MobiDB-lite"/>
    </source>
</evidence>
<dbReference type="Proteomes" id="UP000215506">
    <property type="component" value="Unassembled WGS sequence"/>
</dbReference>